<dbReference type="Gene3D" id="1.10.510.10">
    <property type="entry name" value="Transferase(Phosphotransferase) domain 1"/>
    <property type="match status" value="1"/>
</dbReference>
<reference evidence="1 2" key="1">
    <citation type="journal article" date="2015" name="Genome Biol.">
        <title>Comparative genomics of Steinernema reveals deeply conserved gene regulatory networks.</title>
        <authorList>
            <person name="Dillman A.R."/>
            <person name="Macchietto M."/>
            <person name="Porter C.F."/>
            <person name="Rogers A."/>
            <person name="Williams B."/>
            <person name="Antoshechkin I."/>
            <person name="Lee M.M."/>
            <person name="Goodwin Z."/>
            <person name="Lu X."/>
            <person name="Lewis E.E."/>
            <person name="Goodrich-Blair H."/>
            <person name="Stock S.P."/>
            <person name="Adams B.J."/>
            <person name="Sternberg P.W."/>
            <person name="Mortazavi A."/>
        </authorList>
    </citation>
    <scope>NUCLEOTIDE SEQUENCE [LARGE SCALE GENOMIC DNA]</scope>
    <source>
        <strain evidence="1 2">ALL</strain>
    </source>
</reference>
<reference evidence="1 2" key="2">
    <citation type="journal article" date="2019" name="G3 (Bethesda)">
        <title>Hybrid Assembly of the Genome of the Entomopathogenic Nematode Steinernema carpocapsae Identifies the X-Chromosome.</title>
        <authorList>
            <person name="Serra L."/>
            <person name="Macchietto M."/>
            <person name="Macias-Munoz A."/>
            <person name="McGill C.J."/>
            <person name="Rodriguez I.M."/>
            <person name="Rodriguez B."/>
            <person name="Murad R."/>
            <person name="Mortazavi A."/>
        </authorList>
    </citation>
    <scope>NUCLEOTIDE SEQUENCE [LARGE SCALE GENOMIC DNA]</scope>
    <source>
        <strain evidence="1 2">ALL</strain>
    </source>
</reference>
<dbReference type="OrthoDB" id="5579860at2759"/>
<comment type="caution">
    <text evidence="1">The sequence shown here is derived from an EMBL/GenBank/DDBJ whole genome shotgun (WGS) entry which is preliminary data.</text>
</comment>
<organism evidence="1 2">
    <name type="scientific">Steinernema carpocapsae</name>
    <name type="common">Entomopathogenic nematode</name>
    <dbReference type="NCBI Taxonomy" id="34508"/>
    <lineage>
        <taxon>Eukaryota</taxon>
        <taxon>Metazoa</taxon>
        <taxon>Ecdysozoa</taxon>
        <taxon>Nematoda</taxon>
        <taxon>Chromadorea</taxon>
        <taxon>Rhabditida</taxon>
        <taxon>Tylenchina</taxon>
        <taxon>Panagrolaimomorpha</taxon>
        <taxon>Strongyloidoidea</taxon>
        <taxon>Steinernematidae</taxon>
        <taxon>Steinernema</taxon>
    </lineage>
</organism>
<gene>
    <name evidence="1" type="ORF">L596_018764</name>
</gene>
<dbReference type="AlphaFoldDB" id="A0A4U5N640"/>
<dbReference type="InterPro" id="IPR050235">
    <property type="entry name" value="CK1_Ser-Thr_kinase"/>
</dbReference>
<protein>
    <recommendedName>
        <fullName evidence="3">Protein kinase domain-containing protein</fullName>
    </recommendedName>
</protein>
<dbReference type="EMBL" id="AZBU02000005">
    <property type="protein sequence ID" value="TKR77864.1"/>
    <property type="molecule type" value="Genomic_DNA"/>
</dbReference>
<accession>A0A4U5N640</accession>
<keyword evidence="2" id="KW-1185">Reference proteome</keyword>
<evidence type="ECO:0000313" key="2">
    <source>
        <dbReference type="Proteomes" id="UP000298663"/>
    </source>
</evidence>
<dbReference type="SUPFAM" id="SSF56112">
    <property type="entry name" value="Protein kinase-like (PK-like)"/>
    <property type="match status" value="1"/>
</dbReference>
<dbReference type="STRING" id="34508.A0A4U5N640"/>
<proteinExistence type="predicted"/>
<evidence type="ECO:0000313" key="1">
    <source>
        <dbReference type="EMBL" id="TKR77864.1"/>
    </source>
</evidence>
<dbReference type="Proteomes" id="UP000298663">
    <property type="component" value="Unassembled WGS sequence"/>
</dbReference>
<evidence type="ECO:0008006" key="3">
    <source>
        <dbReference type="Google" id="ProtNLM"/>
    </source>
</evidence>
<dbReference type="InterPro" id="IPR011009">
    <property type="entry name" value="Kinase-like_dom_sf"/>
</dbReference>
<sequence>MESWFYMIVELVKGFLPWGNIRAPKEIYDVQEAARSGLGNKELLGGLPIEFRDIMRLIDALKFYDKPPYNDIYGLLRNCMVTMHIEEFPYDWEEKEEKK</sequence>
<dbReference type="PANTHER" id="PTHR11909">
    <property type="entry name" value="CASEIN KINASE-RELATED"/>
    <property type="match status" value="1"/>
</dbReference>
<name>A0A4U5N640_STECR</name>